<dbReference type="HOGENOM" id="CLU_2859531_0_0_0"/>
<proteinExistence type="predicted"/>
<dbReference type="AlphaFoldDB" id="Q253C4"/>
<dbReference type="Proteomes" id="UP000001260">
    <property type="component" value="Chromosome"/>
</dbReference>
<evidence type="ECO:0000313" key="1">
    <source>
        <dbReference type="EMBL" id="BAE81614.1"/>
    </source>
</evidence>
<sequence>MMRCVRKFFLHWQRLARSPLARPVLLRLLTLVAYLQGQRDLPAKAKPVIRLSNRLSKFSCIRLS</sequence>
<dbReference type="KEGG" id="cfe:CF0841"/>
<organism evidence="1 2">
    <name type="scientific">Chlamydia felis (strain Fe/C-56)</name>
    <name type="common">Chlamydophila felis</name>
    <dbReference type="NCBI Taxonomy" id="264202"/>
    <lineage>
        <taxon>Bacteria</taxon>
        <taxon>Pseudomonadati</taxon>
        <taxon>Chlamydiota</taxon>
        <taxon>Chlamydiia</taxon>
        <taxon>Chlamydiales</taxon>
        <taxon>Chlamydiaceae</taxon>
        <taxon>Chlamydia/Chlamydophila group</taxon>
        <taxon>Chlamydia</taxon>
    </lineage>
</organism>
<gene>
    <name evidence="1" type="primary">prfB</name>
    <name evidence="1" type="ordered locus">CF0841</name>
</gene>
<dbReference type="EMBL" id="AP006861">
    <property type="protein sequence ID" value="BAE81614.1"/>
    <property type="molecule type" value="Genomic_DNA"/>
</dbReference>
<reference evidence="1 2" key="1">
    <citation type="journal article" date="2006" name="DNA Res.">
        <title>Genome sequence of the cat pathogen, Chlamydophila felis.</title>
        <authorList>
            <person name="Azuma Y."/>
            <person name="Hirakawa H."/>
            <person name="Yamashita A."/>
            <person name="Cai Y."/>
            <person name="Rahman M.A."/>
            <person name="Suzuki H."/>
            <person name="Mitaku S."/>
            <person name="Toh H."/>
            <person name="Goto S."/>
            <person name="Murakami T."/>
            <person name="Sugi K."/>
            <person name="Hayashi H."/>
            <person name="Fukushi H."/>
            <person name="Hattori M."/>
            <person name="Kuhara S."/>
            <person name="Shirai M."/>
        </authorList>
    </citation>
    <scope>NUCLEOTIDE SEQUENCE [LARGE SCALE GENOMIC DNA]</scope>
    <source>
        <strain evidence="1 2">Fe/C-56</strain>
    </source>
</reference>
<evidence type="ECO:0000313" key="2">
    <source>
        <dbReference type="Proteomes" id="UP000001260"/>
    </source>
</evidence>
<name>Q253C4_CHLFF</name>
<accession>Q253C4</accession>
<protein>
    <submittedName>
        <fullName evidence="1">Peptide chain release factor 2</fullName>
    </submittedName>
</protein>
<keyword evidence="2" id="KW-1185">Reference proteome</keyword>
<dbReference type="STRING" id="264202.CF0841"/>